<dbReference type="SUPFAM" id="SSF88659">
    <property type="entry name" value="Sigma3 and sigma4 domains of RNA polymerase sigma factors"/>
    <property type="match status" value="1"/>
</dbReference>
<dbReference type="InterPro" id="IPR013325">
    <property type="entry name" value="RNA_pol_sigma_r2"/>
</dbReference>
<dbReference type="Pfam" id="PF08281">
    <property type="entry name" value="Sigma70_r4_2"/>
    <property type="match status" value="1"/>
</dbReference>
<dbReference type="CDD" id="cd06171">
    <property type="entry name" value="Sigma70_r4"/>
    <property type="match status" value="1"/>
</dbReference>
<dbReference type="GO" id="GO:0003677">
    <property type="term" value="F:DNA binding"/>
    <property type="evidence" value="ECO:0007669"/>
    <property type="project" value="InterPro"/>
</dbReference>
<dbReference type="EMBL" id="BSUM01000001">
    <property type="protein sequence ID" value="GMA31295.1"/>
    <property type="molecule type" value="Genomic_DNA"/>
</dbReference>
<dbReference type="AlphaFoldDB" id="A0AA37UUF6"/>
<dbReference type="Gene3D" id="1.10.1740.10">
    <property type="match status" value="1"/>
</dbReference>
<keyword evidence="2" id="KW-0805">Transcription regulation</keyword>
<gene>
    <name evidence="7" type="ORF">GCM10025875_12870</name>
</gene>
<dbReference type="InterPro" id="IPR039425">
    <property type="entry name" value="RNA_pol_sigma-70-like"/>
</dbReference>
<dbReference type="Proteomes" id="UP001157161">
    <property type="component" value="Unassembled WGS sequence"/>
</dbReference>
<organism evidence="7 8">
    <name type="scientific">Litorihabitans aurantiacus</name>
    <dbReference type="NCBI Taxonomy" id="1930061"/>
    <lineage>
        <taxon>Bacteria</taxon>
        <taxon>Bacillati</taxon>
        <taxon>Actinomycetota</taxon>
        <taxon>Actinomycetes</taxon>
        <taxon>Micrococcales</taxon>
        <taxon>Beutenbergiaceae</taxon>
        <taxon>Litorihabitans</taxon>
    </lineage>
</organism>
<dbReference type="InterPro" id="IPR007627">
    <property type="entry name" value="RNA_pol_sigma70_r2"/>
</dbReference>
<dbReference type="InterPro" id="IPR013324">
    <property type="entry name" value="RNA_pol_sigma_r3/r4-like"/>
</dbReference>
<dbReference type="RefSeq" id="WP_284250155.1">
    <property type="nucleotide sequence ID" value="NZ_BSUM01000001.1"/>
</dbReference>
<accession>A0AA37UUF6</accession>
<dbReference type="SUPFAM" id="SSF88946">
    <property type="entry name" value="Sigma2 domain of RNA polymerase sigma factors"/>
    <property type="match status" value="1"/>
</dbReference>
<dbReference type="InterPro" id="IPR014284">
    <property type="entry name" value="RNA_pol_sigma-70_dom"/>
</dbReference>
<sequence length="221" mass="23588">MTRDDAAPAAPAGAAAPSTAALVAALHAGDAFAARVRAAEIDPDARWAALARIAASGDPPGGPIAVEMLVEDLDESGTVRRFVRRSLLDEHAVDDVVQETLISVAGSITSFAGDSRVTTWVHRLAQRRVVDHLRRLRATEPLPADDLLPSARISSMIATRATVREAVDRLPEHYREPVRLRDLEGVDYAEIARRLGRPVGTVKGQIARGRAMVATSIGDLA</sequence>
<dbReference type="PANTHER" id="PTHR43133">
    <property type="entry name" value="RNA POLYMERASE ECF-TYPE SIGMA FACTO"/>
    <property type="match status" value="1"/>
</dbReference>
<dbReference type="GO" id="GO:0000428">
    <property type="term" value="C:DNA-directed RNA polymerase complex"/>
    <property type="evidence" value="ECO:0007669"/>
    <property type="project" value="UniProtKB-KW"/>
</dbReference>
<dbReference type="Gene3D" id="1.10.10.10">
    <property type="entry name" value="Winged helix-like DNA-binding domain superfamily/Winged helix DNA-binding domain"/>
    <property type="match status" value="1"/>
</dbReference>
<dbReference type="NCBIfam" id="TIGR02937">
    <property type="entry name" value="sigma70-ECF"/>
    <property type="match status" value="1"/>
</dbReference>
<dbReference type="GO" id="GO:0006352">
    <property type="term" value="P:DNA-templated transcription initiation"/>
    <property type="evidence" value="ECO:0007669"/>
    <property type="project" value="InterPro"/>
</dbReference>
<evidence type="ECO:0000256" key="3">
    <source>
        <dbReference type="ARBA" id="ARBA00023082"/>
    </source>
</evidence>
<evidence type="ECO:0000259" key="6">
    <source>
        <dbReference type="Pfam" id="PF08281"/>
    </source>
</evidence>
<dbReference type="GO" id="GO:0016987">
    <property type="term" value="F:sigma factor activity"/>
    <property type="evidence" value="ECO:0007669"/>
    <property type="project" value="UniProtKB-KW"/>
</dbReference>
<name>A0AA37UUF6_9MICO</name>
<comment type="caution">
    <text evidence="7">The sequence shown here is derived from an EMBL/GenBank/DDBJ whole genome shotgun (WGS) entry which is preliminary data.</text>
</comment>
<dbReference type="Pfam" id="PF04542">
    <property type="entry name" value="Sigma70_r2"/>
    <property type="match status" value="1"/>
</dbReference>
<keyword evidence="3" id="KW-0731">Sigma factor</keyword>
<evidence type="ECO:0000313" key="8">
    <source>
        <dbReference type="Proteomes" id="UP001157161"/>
    </source>
</evidence>
<reference evidence="7" key="2">
    <citation type="submission" date="2023-02" db="EMBL/GenBank/DDBJ databases">
        <authorList>
            <person name="Sun Q."/>
            <person name="Mori K."/>
        </authorList>
    </citation>
    <scope>NUCLEOTIDE SEQUENCE</scope>
    <source>
        <strain evidence="7">NBRC 112290</strain>
    </source>
</reference>
<feature type="domain" description="RNA polymerase sigma-70 region 2" evidence="5">
    <location>
        <begin position="78"/>
        <end position="137"/>
    </location>
</feature>
<comment type="similarity">
    <text evidence="1">Belongs to the sigma-70 factor family. ECF subfamily.</text>
</comment>
<keyword evidence="4" id="KW-0804">Transcription</keyword>
<evidence type="ECO:0000259" key="5">
    <source>
        <dbReference type="Pfam" id="PF04542"/>
    </source>
</evidence>
<dbReference type="InterPro" id="IPR013249">
    <property type="entry name" value="RNA_pol_sigma70_r4_t2"/>
</dbReference>
<keyword evidence="8" id="KW-1185">Reference proteome</keyword>
<protein>
    <submittedName>
        <fullName evidence="7">DNA-directed RNA polymerase sigma-70 factor</fullName>
    </submittedName>
</protein>
<evidence type="ECO:0000256" key="1">
    <source>
        <dbReference type="ARBA" id="ARBA00010641"/>
    </source>
</evidence>
<evidence type="ECO:0000313" key="7">
    <source>
        <dbReference type="EMBL" id="GMA31295.1"/>
    </source>
</evidence>
<evidence type="ECO:0000256" key="2">
    <source>
        <dbReference type="ARBA" id="ARBA00023015"/>
    </source>
</evidence>
<evidence type="ECO:0000256" key="4">
    <source>
        <dbReference type="ARBA" id="ARBA00023163"/>
    </source>
</evidence>
<keyword evidence="7" id="KW-0240">DNA-directed RNA polymerase</keyword>
<dbReference type="PANTHER" id="PTHR43133:SF51">
    <property type="entry name" value="RNA POLYMERASE SIGMA FACTOR"/>
    <property type="match status" value="1"/>
</dbReference>
<proteinExistence type="inferred from homology"/>
<reference evidence="7" key="1">
    <citation type="journal article" date="2014" name="Int. J. Syst. Evol. Microbiol.">
        <title>Complete genome sequence of Corynebacterium casei LMG S-19264T (=DSM 44701T), isolated from a smear-ripened cheese.</title>
        <authorList>
            <consortium name="US DOE Joint Genome Institute (JGI-PGF)"/>
            <person name="Walter F."/>
            <person name="Albersmeier A."/>
            <person name="Kalinowski J."/>
            <person name="Ruckert C."/>
        </authorList>
    </citation>
    <scope>NUCLEOTIDE SEQUENCE</scope>
    <source>
        <strain evidence="7">NBRC 112290</strain>
    </source>
</reference>
<feature type="domain" description="RNA polymerase sigma factor 70 region 4 type 2" evidence="6">
    <location>
        <begin position="163"/>
        <end position="211"/>
    </location>
</feature>
<dbReference type="InterPro" id="IPR036388">
    <property type="entry name" value="WH-like_DNA-bd_sf"/>
</dbReference>